<dbReference type="PANTHER" id="PTHR46324:SF8">
    <property type="entry name" value="OCS ELEMENT-BINDING FACTOR 1"/>
    <property type="match status" value="1"/>
</dbReference>
<reference evidence="3" key="1">
    <citation type="submission" date="2020-10" db="EMBL/GenBank/DDBJ databases">
        <authorList>
            <person name="Han B."/>
            <person name="Lu T."/>
            <person name="Zhao Q."/>
            <person name="Huang X."/>
            <person name="Zhao Y."/>
        </authorList>
    </citation>
    <scope>NUCLEOTIDE SEQUENCE</scope>
</reference>
<evidence type="ECO:0000259" key="2">
    <source>
        <dbReference type="PROSITE" id="PS00036"/>
    </source>
</evidence>
<dbReference type="InterPro" id="IPR044521">
    <property type="entry name" value="AtbZIP8/43"/>
</dbReference>
<gene>
    <name evidence="3" type="ORF">NCGR_LOCUS67569</name>
</gene>
<comment type="caution">
    <text evidence="3">The sequence shown here is derived from an EMBL/GenBank/DDBJ whole genome shotgun (WGS) entry which is preliminary data.</text>
</comment>
<feature type="region of interest" description="Disordered" evidence="1">
    <location>
        <begin position="133"/>
        <end position="167"/>
    </location>
</feature>
<evidence type="ECO:0000256" key="1">
    <source>
        <dbReference type="SAM" id="MobiDB-lite"/>
    </source>
</evidence>
<name>A0A811SKP9_9POAL</name>
<dbReference type="EMBL" id="CAJGYO010000773">
    <property type="protein sequence ID" value="CAD6343471.1"/>
    <property type="molecule type" value="Genomic_DNA"/>
</dbReference>
<feature type="domain" description="BZIP" evidence="2">
    <location>
        <begin position="76"/>
        <end position="91"/>
    </location>
</feature>
<dbReference type="AlphaFoldDB" id="A0A811SKP9"/>
<dbReference type="Proteomes" id="UP000604825">
    <property type="component" value="Unassembled WGS sequence"/>
</dbReference>
<dbReference type="InterPro" id="IPR004827">
    <property type="entry name" value="bZIP"/>
</dbReference>
<feature type="region of interest" description="Disordered" evidence="1">
    <location>
        <begin position="42"/>
        <end position="102"/>
    </location>
</feature>
<accession>A0A811SKP9</accession>
<dbReference type="GO" id="GO:0003700">
    <property type="term" value="F:DNA-binding transcription factor activity"/>
    <property type="evidence" value="ECO:0007669"/>
    <property type="project" value="InterPro"/>
</dbReference>
<feature type="compositionally biased region" description="Basic residues" evidence="1">
    <location>
        <begin position="143"/>
        <end position="156"/>
    </location>
</feature>
<organism evidence="3 4">
    <name type="scientific">Miscanthus lutarioriparius</name>
    <dbReference type="NCBI Taxonomy" id="422564"/>
    <lineage>
        <taxon>Eukaryota</taxon>
        <taxon>Viridiplantae</taxon>
        <taxon>Streptophyta</taxon>
        <taxon>Embryophyta</taxon>
        <taxon>Tracheophyta</taxon>
        <taxon>Spermatophyta</taxon>
        <taxon>Magnoliopsida</taxon>
        <taxon>Liliopsida</taxon>
        <taxon>Poales</taxon>
        <taxon>Poaceae</taxon>
        <taxon>PACMAD clade</taxon>
        <taxon>Panicoideae</taxon>
        <taxon>Andropogonodae</taxon>
        <taxon>Andropogoneae</taxon>
        <taxon>Saccharinae</taxon>
        <taxon>Miscanthus</taxon>
    </lineage>
</organism>
<feature type="compositionally biased region" description="Basic residues" evidence="1">
    <location>
        <begin position="88"/>
        <end position="102"/>
    </location>
</feature>
<evidence type="ECO:0000313" key="4">
    <source>
        <dbReference type="Proteomes" id="UP000604825"/>
    </source>
</evidence>
<dbReference type="PANTHER" id="PTHR46324">
    <property type="entry name" value="BASIC LEUCINE ZIPPER 43-RELATED"/>
    <property type="match status" value="1"/>
</dbReference>
<keyword evidence="4" id="KW-1185">Reference proteome</keyword>
<dbReference type="PROSITE" id="PS00036">
    <property type="entry name" value="BZIP_BASIC"/>
    <property type="match status" value="1"/>
</dbReference>
<evidence type="ECO:0000313" key="3">
    <source>
        <dbReference type="EMBL" id="CAD6343471.1"/>
    </source>
</evidence>
<feature type="compositionally biased region" description="Gly residues" evidence="1">
    <location>
        <begin position="42"/>
        <end position="58"/>
    </location>
</feature>
<protein>
    <recommendedName>
        <fullName evidence="2">BZIP domain-containing protein</fullName>
    </recommendedName>
</protein>
<proteinExistence type="predicted"/>
<sequence>MQRDDIATLVCQCHTLGAAADFAHEPSSYPGTADGSWGTYGGHGTGASAGGVGAGASMGTGELEQQQAARDERKARRQASNRESAQRARARRRGSSTRCRRAWPRSCAANTRLAVELNRVAAARAWEARENARLSAEAGALRRGSRSPRPLRRRRWTGGVREGRRRR</sequence>